<dbReference type="AlphaFoldDB" id="A0A8X6SUH5"/>
<proteinExistence type="predicted"/>
<dbReference type="EMBL" id="BMAU01021353">
    <property type="protein sequence ID" value="GFY19676.1"/>
    <property type="molecule type" value="Genomic_DNA"/>
</dbReference>
<name>A0A8X6SUH5_TRICX</name>
<dbReference type="Proteomes" id="UP000887159">
    <property type="component" value="Unassembled WGS sequence"/>
</dbReference>
<gene>
    <name evidence="1" type="primary">AVEN_111355_1</name>
    <name evidence="1" type="ORF">TNCV_4648481</name>
</gene>
<protein>
    <submittedName>
        <fullName evidence="1">Uncharacterized protein</fullName>
    </submittedName>
</protein>
<organism evidence="1 2">
    <name type="scientific">Trichonephila clavipes</name>
    <name type="common">Golden silk orbweaver</name>
    <name type="synonym">Nephila clavipes</name>
    <dbReference type="NCBI Taxonomy" id="2585209"/>
    <lineage>
        <taxon>Eukaryota</taxon>
        <taxon>Metazoa</taxon>
        <taxon>Ecdysozoa</taxon>
        <taxon>Arthropoda</taxon>
        <taxon>Chelicerata</taxon>
        <taxon>Arachnida</taxon>
        <taxon>Araneae</taxon>
        <taxon>Araneomorphae</taxon>
        <taxon>Entelegynae</taxon>
        <taxon>Araneoidea</taxon>
        <taxon>Nephilidae</taxon>
        <taxon>Trichonephila</taxon>
    </lineage>
</organism>
<accession>A0A8X6SUH5</accession>
<comment type="caution">
    <text evidence="1">The sequence shown here is derived from an EMBL/GenBank/DDBJ whole genome shotgun (WGS) entry which is preliminary data.</text>
</comment>
<sequence length="105" mass="12342">MRPWMNAVYGEFSLCRVKMLWNGVKDSLEDDARPKQTHRVITPEMIAEVNVLVLDNRRITMDEIHLLLGTTHTIMHQHLNFRKIWARRTAQYSNVTVFESFATLS</sequence>
<keyword evidence="2" id="KW-1185">Reference proteome</keyword>
<evidence type="ECO:0000313" key="2">
    <source>
        <dbReference type="Proteomes" id="UP000887159"/>
    </source>
</evidence>
<evidence type="ECO:0000313" key="1">
    <source>
        <dbReference type="EMBL" id="GFY19676.1"/>
    </source>
</evidence>
<reference evidence="1" key="1">
    <citation type="submission" date="2020-08" db="EMBL/GenBank/DDBJ databases">
        <title>Multicomponent nature underlies the extraordinary mechanical properties of spider dragline silk.</title>
        <authorList>
            <person name="Kono N."/>
            <person name="Nakamura H."/>
            <person name="Mori M."/>
            <person name="Yoshida Y."/>
            <person name="Ohtoshi R."/>
            <person name="Malay A.D."/>
            <person name="Moran D.A.P."/>
            <person name="Tomita M."/>
            <person name="Numata K."/>
            <person name="Arakawa K."/>
        </authorList>
    </citation>
    <scope>NUCLEOTIDE SEQUENCE</scope>
</reference>